<evidence type="ECO:0000256" key="1">
    <source>
        <dbReference type="SAM" id="Phobius"/>
    </source>
</evidence>
<dbReference type="Pfam" id="PF12730">
    <property type="entry name" value="ABC2_membrane_4"/>
    <property type="match status" value="1"/>
</dbReference>
<evidence type="ECO:0000313" key="2">
    <source>
        <dbReference type="EMBL" id="MBM7588002.1"/>
    </source>
</evidence>
<feature type="transmembrane region" description="Helical" evidence="1">
    <location>
        <begin position="215"/>
        <end position="235"/>
    </location>
</feature>
<evidence type="ECO:0000313" key="3">
    <source>
        <dbReference type="Proteomes" id="UP001646157"/>
    </source>
</evidence>
<sequence length="241" mass="26771">MVNLLFTEILKLKRSTMFLISIIGSAVAPFMVVVATYIQNPTPPVQFEELFYQTNLYTLLVIGVPLYGVVTAYLFNREYLEDTLKNLLTIPVSRVSFIMSKLLLLFIWIMVLTFVAWSLTLILGLLTQVDGLSSALIVESIKQFTIGGAFIFMLSTPVILIALVMKNYVPPIVFTIVVTMLNVMGGTSEHRGLFPWSAAGDIANGTLLPTYPPEYSYIGIAATSIIGFVAVIVYFRRVDVH</sequence>
<feature type="transmembrane region" description="Helical" evidence="1">
    <location>
        <begin position="146"/>
        <end position="165"/>
    </location>
</feature>
<reference evidence="2 3" key="1">
    <citation type="submission" date="2021-01" db="EMBL/GenBank/DDBJ databases">
        <title>Genomic Encyclopedia of Type Strains, Phase IV (KMG-IV): sequencing the most valuable type-strain genomes for metagenomic binning, comparative biology and taxonomic classification.</title>
        <authorList>
            <person name="Goeker M."/>
        </authorList>
    </citation>
    <scope>NUCLEOTIDE SEQUENCE [LARGE SCALE GENOMIC DNA]</scope>
    <source>
        <strain evidence="2 3">DSM 24834</strain>
    </source>
</reference>
<feature type="transmembrane region" description="Helical" evidence="1">
    <location>
        <begin position="172"/>
        <end position="188"/>
    </location>
</feature>
<dbReference type="PANTHER" id="PTHR37305">
    <property type="entry name" value="INTEGRAL MEMBRANE PROTEIN-RELATED"/>
    <property type="match status" value="1"/>
</dbReference>
<keyword evidence="1" id="KW-0472">Membrane</keyword>
<gene>
    <name evidence="2" type="ORF">JOC86_004577</name>
</gene>
<keyword evidence="1" id="KW-0812">Transmembrane</keyword>
<dbReference type="Proteomes" id="UP001646157">
    <property type="component" value="Unassembled WGS sequence"/>
</dbReference>
<name>A0ABS2NJF9_9BACI</name>
<dbReference type="EMBL" id="JAFBDZ010000006">
    <property type="protein sequence ID" value="MBM7588002.1"/>
    <property type="molecule type" value="Genomic_DNA"/>
</dbReference>
<proteinExistence type="predicted"/>
<protein>
    <submittedName>
        <fullName evidence="2">Bacitracin transport system permease protein</fullName>
    </submittedName>
</protein>
<comment type="caution">
    <text evidence="2">The sequence shown here is derived from an EMBL/GenBank/DDBJ whole genome shotgun (WGS) entry which is preliminary data.</text>
</comment>
<dbReference type="PANTHER" id="PTHR37305:SF1">
    <property type="entry name" value="MEMBRANE PROTEIN"/>
    <property type="match status" value="1"/>
</dbReference>
<keyword evidence="3" id="KW-1185">Reference proteome</keyword>
<feature type="transmembrane region" description="Helical" evidence="1">
    <location>
        <begin position="102"/>
        <end position="126"/>
    </location>
</feature>
<organism evidence="2 3">
    <name type="scientific">Rossellomorea pakistanensis</name>
    <dbReference type="NCBI Taxonomy" id="992288"/>
    <lineage>
        <taxon>Bacteria</taxon>
        <taxon>Bacillati</taxon>
        <taxon>Bacillota</taxon>
        <taxon>Bacilli</taxon>
        <taxon>Bacillales</taxon>
        <taxon>Bacillaceae</taxon>
        <taxon>Rossellomorea</taxon>
    </lineage>
</organism>
<dbReference type="RefSeq" id="WP_205175321.1">
    <property type="nucleotide sequence ID" value="NZ_JAFBDZ010000006.1"/>
</dbReference>
<feature type="transmembrane region" description="Helical" evidence="1">
    <location>
        <begin position="18"/>
        <end position="38"/>
    </location>
</feature>
<feature type="transmembrane region" description="Helical" evidence="1">
    <location>
        <begin position="50"/>
        <end position="75"/>
    </location>
</feature>
<accession>A0ABS2NJF9</accession>
<keyword evidence="1" id="KW-1133">Transmembrane helix</keyword>